<dbReference type="InterPro" id="IPR028082">
    <property type="entry name" value="Peripla_BP_I"/>
</dbReference>
<evidence type="ECO:0000313" key="1">
    <source>
        <dbReference type="EMBL" id="RKT87569.1"/>
    </source>
</evidence>
<name>A0A1I4S447_9PSEU</name>
<gene>
    <name evidence="1" type="ORF">ATL45_5989</name>
    <name evidence="2" type="ORF">SAMN05421805_101819</name>
</gene>
<organism evidence="2 3">
    <name type="scientific">Saccharopolyspora antimicrobica</name>
    <dbReference type="NCBI Taxonomy" id="455193"/>
    <lineage>
        <taxon>Bacteria</taxon>
        <taxon>Bacillati</taxon>
        <taxon>Actinomycetota</taxon>
        <taxon>Actinomycetes</taxon>
        <taxon>Pseudonocardiales</taxon>
        <taxon>Pseudonocardiaceae</taxon>
        <taxon>Saccharopolyspora</taxon>
    </lineage>
</organism>
<proteinExistence type="predicted"/>
<dbReference type="AlphaFoldDB" id="A0A1I4S447"/>
<evidence type="ECO:0000313" key="3">
    <source>
        <dbReference type="Proteomes" id="UP000199398"/>
    </source>
</evidence>
<protein>
    <submittedName>
        <fullName evidence="2">ABC-type branched-chain amino acid transport system, substrate-binding protein</fullName>
    </submittedName>
    <submittedName>
        <fullName evidence="1">ABC-type branched-subunit amino acid transport system substrate-binding protein</fullName>
    </submittedName>
</protein>
<reference evidence="2 3" key="1">
    <citation type="submission" date="2016-10" db="EMBL/GenBank/DDBJ databases">
        <authorList>
            <person name="de Groot N.N."/>
        </authorList>
    </citation>
    <scope>NUCLEOTIDE SEQUENCE [LARGE SCALE GENOMIC DNA]</scope>
    <source>
        <strain evidence="2 3">CPCC 201259</strain>
    </source>
</reference>
<dbReference type="STRING" id="455193.SAMN05421805_101819"/>
<dbReference type="Gene3D" id="3.40.50.2300">
    <property type="match status" value="2"/>
</dbReference>
<dbReference type="EMBL" id="RBXX01000002">
    <property type="protein sequence ID" value="RKT87569.1"/>
    <property type="molecule type" value="Genomic_DNA"/>
</dbReference>
<dbReference type="RefSeq" id="WP_093146269.1">
    <property type="nucleotide sequence ID" value="NZ_FOUP01000001.1"/>
</dbReference>
<accession>A0A1I4S447</accession>
<evidence type="ECO:0000313" key="4">
    <source>
        <dbReference type="Proteomes" id="UP000270697"/>
    </source>
</evidence>
<sequence length="534" mass="57506">MANYVDRSWWRKHRLKVLAVVCVVALVAGVTAYVQWQSERAKSQAELAKWHAEHCAEGIARVEGGECIGMTDGSFSFDPELAGVLGKIKAENDRVLAESNGNYVSIAYLAPMTLTGLDTITRESTRNALQGAYVSQLRANRTADWDGGTPMVRLFPANPGSRFGQWRPVVAQIEQARNGPDRVVAVTGLGQSHEGTKQAIDRLAALGIPMVGATITADVFTEQEKAGEFSGLLRVAPSNTEQVQAVVRRLAGSRRAMLVQDENQSDLLASNLAAAFNEVYPASTGGELLRAETYNSKLDDATGTGLGSNANAFAPMVRNICVAQPDVLFFSGRYRDLKGLLEALGKRWCPQLEIRVLTLDSVVDIAGVEEIRGALSPKTTLEYTHLSSPAAWRANPQAFDPNVVGYFRETYSREFPDNSAGDGMAATSFDAVGVAVTAIRRAGGTSRDVSLVTPESVTSQFHRMHGVEEVAGASGWLSFDCVGHPEDKAVSVFTLTPGKVPPTSEILPEVVSASGDIRTPDSGFDAFRPTQRCR</sequence>
<dbReference type="EMBL" id="FOUP01000001">
    <property type="protein sequence ID" value="SFM59013.1"/>
    <property type="molecule type" value="Genomic_DNA"/>
</dbReference>
<dbReference type="Proteomes" id="UP000199398">
    <property type="component" value="Unassembled WGS sequence"/>
</dbReference>
<dbReference type="OrthoDB" id="3440574at2"/>
<evidence type="ECO:0000313" key="2">
    <source>
        <dbReference type="EMBL" id="SFM59013.1"/>
    </source>
</evidence>
<dbReference type="SUPFAM" id="SSF53822">
    <property type="entry name" value="Periplasmic binding protein-like I"/>
    <property type="match status" value="1"/>
</dbReference>
<reference evidence="1 4" key="2">
    <citation type="submission" date="2018-10" db="EMBL/GenBank/DDBJ databases">
        <title>Sequencing the genomes of 1000 actinobacteria strains.</title>
        <authorList>
            <person name="Klenk H.-P."/>
        </authorList>
    </citation>
    <scope>NUCLEOTIDE SEQUENCE [LARGE SCALE GENOMIC DNA]</scope>
    <source>
        <strain evidence="1 4">DSM 45119</strain>
    </source>
</reference>
<dbReference type="Proteomes" id="UP000270697">
    <property type="component" value="Unassembled WGS sequence"/>
</dbReference>
<keyword evidence="4" id="KW-1185">Reference proteome</keyword>